<dbReference type="RefSeq" id="WP_125465567.1">
    <property type="nucleotide sequence ID" value="NZ_CP034337.1"/>
</dbReference>
<sequence>MHKTPTQLGDESLAEAFSRLLDQAVALQDAGVSLHQAQQAAEFTYLLTKKQFDRIRRICKQMSWPTPQCRGIRVDLQAIAHPLHARATKDRCTAQETLQILVSAYSAYSQVGLNKPKHAQGILFNTGRKVMIGTGSYYAVAVVKVCSEGGKTYLAPVTAYHATEAKIRNIS</sequence>
<keyword evidence="2" id="KW-1185">Reference proteome</keyword>
<evidence type="ECO:0000313" key="1">
    <source>
        <dbReference type="EMBL" id="AZL75695.1"/>
    </source>
</evidence>
<dbReference type="EMBL" id="CP034337">
    <property type="protein sequence ID" value="AZL75695.1"/>
    <property type="molecule type" value="Genomic_DNA"/>
</dbReference>
<organism evidence="1 2">
    <name type="scientific">Pseudomonas oryziphila</name>
    <dbReference type="NCBI Taxonomy" id="2894079"/>
    <lineage>
        <taxon>Bacteria</taxon>
        <taxon>Pseudomonadati</taxon>
        <taxon>Pseudomonadota</taxon>
        <taxon>Gammaproteobacteria</taxon>
        <taxon>Pseudomonadales</taxon>
        <taxon>Pseudomonadaceae</taxon>
        <taxon>Pseudomonas</taxon>
    </lineage>
</organism>
<evidence type="ECO:0000313" key="2">
    <source>
        <dbReference type="Proteomes" id="UP000272622"/>
    </source>
</evidence>
<protein>
    <submittedName>
        <fullName evidence="1">Uncharacterized protein</fullName>
    </submittedName>
</protein>
<proteinExistence type="predicted"/>
<reference evidence="1 2" key="1">
    <citation type="submission" date="2018-12" db="EMBL/GenBank/DDBJ databases">
        <authorList>
            <person name="Li S."/>
            <person name="Yang R."/>
            <person name="Chen G."/>
            <person name="Zou L."/>
            <person name="Zhang C."/>
            <person name="Chen Y."/>
            <person name="Liu Z."/>
            <person name="Li Y."/>
            <person name="Yan Y."/>
            <person name="Huang M."/>
            <person name="Chen T."/>
        </authorList>
    </citation>
    <scope>NUCLEOTIDE SEQUENCE [LARGE SCALE GENOMIC DNA]</scope>
    <source>
        <strain evidence="1 2">2014</strain>
    </source>
</reference>
<gene>
    <name evidence="1" type="ORF">EI693_22465</name>
</gene>
<dbReference type="Proteomes" id="UP000272622">
    <property type="component" value="Chromosome"/>
</dbReference>
<accession>A0ABM7CW21</accession>
<name>A0ABM7CW21_9PSED</name>